<protein>
    <recommendedName>
        <fullName evidence="3">Sulphotransferase Stf0 domain-containing protein</fullName>
    </recommendedName>
</protein>
<dbReference type="RefSeq" id="WP_308897360.1">
    <property type="nucleotide sequence ID" value="NZ_CP133218.1"/>
</dbReference>
<reference evidence="1 2" key="1">
    <citation type="submission" date="2023-08" db="EMBL/GenBank/DDBJ databases">
        <title>New molecular markers tilS and rpoB for phylogenetic and monitoring studies of the genus Thiothrix biodiversity.</title>
        <authorList>
            <person name="Ravin N.V."/>
            <person name="Smolyakov D."/>
            <person name="Markov N.D."/>
            <person name="Beletsky A.V."/>
            <person name="Mardanov A.V."/>
            <person name="Rudenko T.S."/>
            <person name="Grabovich M.Y."/>
        </authorList>
    </citation>
    <scope>NUCLEOTIDE SEQUENCE [LARGE SCALE GENOMIC DNA]</scope>
    <source>
        <strain evidence="1 2">MK1</strain>
    </source>
</reference>
<evidence type="ECO:0008006" key="3">
    <source>
        <dbReference type="Google" id="ProtNLM"/>
    </source>
</evidence>
<accession>A0ABY9MUB7</accession>
<dbReference type="Proteomes" id="UP001236657">
    <property type="component" value="Chromosome"/>
</dbReference>
<gene>
    <name evidence="1" type="ORF">RCF98_07955</name>
</gene>
<keyword evidence="2" id="KW-1185">Reference proteome</keyword>
<dbReference type="EMBL" id="CP133218">
    <property type="protein sequence ID" value="WML92262.1"/>
    <property type="molecule type" value="Genomic_DNA"/>
</dbReference>
<organism evidence="1 2">
    <name type="scientific">Thiothrix lacustris</name>
    <dbReference type="NCBI Taxonomy" id="525917"/>
    <lineage>
        <taxon>Bacteria</taxon>
        <taxon>Pseudomonadati</taxon>
        <taxon>Pseudomonadota</taxon>
        <taxon>Gammaproteobacteria</taxon>
        <taxon>Thiotrichales</taxon>
        <taxon>Thiotrichaceae</taxon>
        <taxon>Thiothrix</taxon>
    </lineage>
</organism>
<proteinExistence type="predicted"/>
<sequence>MTMFPPPDWRKWAFVTEPDIREVILLSLNLDPDNKLFKGAIQERDYSAWVNLIICELELIFGVDDFFIIEVPLIKNFEILTDLARREFGYKCIWGDNINIFQFSEWVTPILKKMGLVLPEEFPVKKIQKEQQAELKLKTMEKTDIAKPKPTKGKPETLKAWIKHIITEEKGLSLSDEMPLGLQAELIKKASEYGYTDNTAVKRAWAAMKLKSVKN</sequence>
<name>A0ABY9MUB7_9GAMM</name>
<evidence type="ECO:0000313" key="1">
    <source>
        <dbReference type="EMBL" id="WML92262.1"/>
    </source>
</evidence>
<evidence type="ECO:0000313" key="2">
    <source>
        <dbReference type="Proteomes" id="UP001236657"/>
    </source>
</evidence>